<dbReference type="STRING" id="1702221.AALO17_23810"/>
<accession>A0A140DXY8</accession>
<dbReference type="EMBL" id="CP011391">
    <property type="protein sequence ID" value="AMK55515.1"/>
    <property type="molecule type" value="Genomic_DNA"/>
</dbReference>
<evidence type="ECO:0000256" key="2">
    <source>
        <dbReference type="SAM" id="Phobius"/>
    </source>
</evidence>
<evidence type="ECO:0000313" key="3">
    <source>
        <dbReference type="EMBL" id="AMK55515.1"/>
    </source>
</evidence>
<dbReference type="Proteomes" id="UP000069771">
    <property type="component" value="Chromosome"/>
</dbReference>
<gene>
    <name evidence="3" type="ORF">AALO17_23810</name>
</gene>
<keyword evidence="2" id="KW-0812">Transmembrane</keyword>
<protein>
    <submittedName>
        <fullName evidence="3">Uncharacterized protein</fullName>
    </submittedName>
</protein>
<keyword evidence="4" id="KW-1185">Reference proteome</keyword>
<dbReference type="KEGG" id="fro:AALO17_23810"/>
<dbReference type="AlphaFoldDB" id="A0A140DXY8"/>
<keyword evidence="2" id="KW-1133">Transmembrane helix</keyword>
<keyword evidence="2" id="KW-0472">Membrane</keyword>
<organism evidence="3 4">
    <name type="scientific">Faecalibaculum rodentium</name>
    <dbReference type="NCBI Taxonomy" id="1702221"/>
    <lineage>
        <taxon>Bacteria</taxon>
        <taxon>Bacillati</taxon>
        <taxon>Bacillota</taxon>
        <taxon>Erysipelotrichia</taxon>
        <taxon>Erysipelotrichales</taxon>
        <taxon>Erysipelotrichaceae</taxon>
        <taxon>Faecalibaculum</taxon>
    </lineage>
</organism>
<proteinExistence type="predicted"/>
<feature type="region of interest" description="Disordered" evidence="1">
    <location>
        <begin position="15"/>
        <end position="43"/>
    </location>
</feature>
<feature type="transmembrane region" description="Helical" evidence="2">
    <location>
        <begin position="497"/>
        <end position="516"/>
    </location>
</feature>
<reference evidence="3 4" key="1">
    <citation type="journal article" date="2016" name="Gut Pathog.">
        <title>Whole genome sequencing of "Faecalibaculum rodentium" ALO17, isolated from C57BL/6J laboratory mouse feces.</title>
        <authorList>
            <person name="Lim S."/>
            <person name="Chang D.H."/>
            <person name="Ahn S."/>
            <person name="Kim B.C."/>
        </authorList>
    </citation>
    <scope>NUCLEOTIDE SEQUENCE [LARGE SCALE GENOMIC DNA]</scope>
    <source>
        <strain evidence="3 4">Alo17</strain>
    </source>
</reference>
<sequence>MLRFADGVMVPVMPADGKMETGADASQETEASNGAEAVKGSGSSSETLFHEDVLPEAALAADWLQAWCDWKKKPVKVTATRQGVILDPMDRECLTALENIPYDTRYRVCRLGRAVRHKPQDRVVTPDFPPFSRLQAVGPQGAQATLWTNPAAGSEKPETGEILLTNRLIRTLYGREWIEGTEETPGLEGAPLLVGADFEENYDLGLPKADQISRVYFSSLLYQDLEPEAADSDFWLYNPLTDTRMYLPFEGSDYQDHGRVVKNGKSARKVMVPRYYRILMGWASYPVARIRKESYVRLLEEMTPEQRDLMTQTYHPVESEMFYDLDAALDPESRLYQDLAVLQTQSPLFHRAEILRRPRRMIRRPLPAKLWNRLLEHMIGTAEFDLKVTWTQDTDDRNSIARLNPDMMTLLGVGENDKIIIRYGRDSLSLRVLNCETVDSGQIGLPAPARLKLGMNSVNDVVTVGRNMNHILSKYSQVQAMTILGTLLAVSEVLPDVWTSLAVSALAAPVLVYFVLREEREKVR</sequence>
<dbReference type="RefSeq" id="WP_067559264.1">
    <property type="nucleotide sequence ID" value="NZ_CANRYF010000008.1"/>
</dbReference>
<evidence type="ECO:0000313" key="4">
    <source>
        <dbReference type="Proteomes" id="UP000069771"/>
    </source>
</evidence>
<name>A0A140DXY8_9FIRM</name>
<dbReference type="Gene3D" id="2.40.40.20">
    <property type="match status" value="1"/>
</dbReference>
<evidence type="ECO:0000256" key="1">
    <source>
        <dbReference type="SAM" id="MobiDB-lite"/>
    </source>
</evidence>